<sequence length="405" mass="47071">MSWLEQDKSKNFHVRFRFGGTKFRRSLRTKSRPKAEDRLNRLDENIRLVESGRLQMPSGADVATFLLSDGKLNGSVRSHSGMDLGTMFDRFMEALPDGALEQTTLSCINTHRRHFERILGASCKIEQLSVARLQHYVSKRSKEPGQRGKSVGRSTIRKEIGTLGMIWQWAKDNKHIKGSFPRKGLRFPKEQEKPPFQTWQEIEKQLEVNNLDKNREAELWDCLFLTLSEIDQVLEHLKELDRYPFIYPMVATAAYTGARRSELFRSLTTDISDSSMVLRERKRMRGKRSFRRVPIAPKLRDILDKWFAEHPGGQFTFCKIQDGQPVGLNADDARGYFRRTFGSGPWKNVPGWHCFRHSFVSNCAMRGVDQRMIDSWVGHQTDEMRRRYRHLFPDSELAAIQTVFA</sequence>
<keyword evidence="2" id="KW-0238">DNA-binding</keyword>
<evidence type="ECO:0000256" key="2">
    <source>
        <dbReference type="ARBA" id="ARBA00023125"/>
    </source>
</evidence>
<dbReference type="InterPro" id="IPR013762">
    <property type="entry name" value="Integrase-like_cat_sf"/>
</dbReference>
<evidence type="ECO:0000313" key="6">
    <source>
        <dbReference type="Proteomes" id="UP000321353"/>
    </source>
</evidence>
<dbReference type="Pfam" id="PF00589">
    <property type="entry name" value="Phage_integrase"/>
    <property type="match status" value="1"/>
</dbReference>
<dbReference type="GO" id="GO:0015074">
    <property type="term" value="P:DNA integration"/>
    <property type="evidence" value="ECO:0007669"/>
    <property type="project" value="InterPro"/>
</dbReference>
<organism evidence="5 6">
    <name type="scientific">Stieleria maiorica</name>
    <dbReference type="NCBI Taxonomy" id="2795974"/>
    <lineage>
        <taxon>Bacteria</taxon>
        <taxon>Pseudomonadati</taxon>
        <taxon>Planctomycetota</taxon>
        <taxon>Planctomycetia</taxon>
        <taxon>Pirellulales</taxon>
        <taxon>Pirellulaceae</taxon>
        <taxon>Stieleria</taxon>
    </lineage>
</organism>
<gene>
    <name evidence="5" type="ORF">Mal15_55520</name>
</gene>
<dbReference type="Gene3D" id="1.10.150.130">
    <property type="match status" value="1"/>
</dbReference>
<evidence type="ECO:0000313" key="5">
    <source>
        <dbReference type="EMBL" id="QEG01475.1"/>
    </source>
</evidence>
<dbReference type="Gene3D" id="1.10.443.10">
    <property type="entry name" value="Intergrase catalytic core"/>
    <property type="match status" value="1"/>
</dbReference>
<keyword evidence="3" id="KW-0233">DNA recombination</keyword>
<dbReference type="AlphaFoldDB" id="A0A5B9MP41"/>
<evidence type="ECO:0000256" key="3">
    <source>
        <dbReference type="ARBA" id="ARBA00023172"/>
    </source>
</evidence>
<dbReference type="SUPFAM" id="SSF56349">
    <property type="entry name" value="DNA breaking-rejoining enzymes"/>
    <property type="match status" value="2"/>
</dbReference>
<comment type="similarity">
    <text evidence="1">Belongs to the 'phage' integrase family.</text>
</comment>
<feature type="domain" description="Tyr recombinase" evidence="4">
    <location>
        <begin position="218"/>
        <end position="401"/>
    </location>
</feature>
<dbReference type="Proteomes" id="UP000321353">
    <property type="component" value="Chromosome"/>
</dbReference>
<dbReference type="EMBL" id="CP036264">
    <property type="protein sequence ID" value="QEG01475.1"/>
    <property type="molecule type" value="Genomic_DNA"/>
</dbReference>
<proteinExistence type="inferred from homology"/>
<accession>A0A5B9MP41</accession>
<dbReference type="KEGG" id="smam:Mal15_55520"/>
<reference evidence="5 6" key="1">
    <citation type="submission" date="2019-02" db="EMBL/GenBank/DDBJ databases">
        <title>Planctomycetal bacteria perform biofilm scaping via a novel small molecule.</title>
        <authorList>
            <person name="Jeske O."/>
            <person name="Boedeker C."/>
            <person name="Wiegand S."/>
            <person name="Breitling P."/>
            <person name="Kallscheuer N."/>
            <person name="Jogler M."/>
            <person name="Rohde M."/>
            <person name="Petersen J."/>
            <person name="Medema M.H."/>
            <person name="Surup F."/>
            <person name="Jogler C."/>
        </authorList>
    </citation>
    <scope>NUCLEOTIDE SEQUENCE [LARGE SCALE GENOMIC DNA]</scope>
    <source>
        <strain evidence="5 6">Mal15</strain>
    </source>
</reference>
<evidence type="ECO:0000256" key="1">
    <source>
        <dbReference type="ARBA" id="ARBA00008857"/>
    </source>
</evidence>
<protein>
    <submittedName>
        <fullName evidence="5">Site-specific tyrosine recombinase XerC</fullName>
    </submittedName>
</protein>
<name>A0A5B9MP41_9BACT</name>
<dbReference type="InterPro" id="IPR002104">
    <property type="entry name" value="Integrase_catalytic"/>
</dbReference>
<dbReference type="PANTHER" id="PTHR30349:SF41">
    <property type="entry name" value="INTEGRASE_RECOMBINASE PROTEIN MJ0367-RELATED"/>
    <property type="match status" value="1"/>
</dbReference>
<dbReference type="InterPro" id="IPR011010">
    <property type="entry name" value="DNA_brk_join_enz"/>
</dbReference>
<dbReference type="PROSITE" id="PS51898">
    <property type="entry name" value="TYR_RECOMBINASE"/>
    <property type="match status" value="1"/>
</dbReference>
<dbReference type="InterPro" id="IPR050090">
    <property type="entry name" value="Tyrosine_recombinase_XerCD"/>
</dbReference>
<dbReference type="GO" id="GO:0006310">
    <property type="term" value="P:DNA recombination"/>
    <property type="evidence" value="ECO:0007669"/>
    <property type="project" value="UniProtKB-KW"/>
</dbReference>
<evidence type="ECO:0000259" key="4">
    <source>
        <dbReference type="PROSITE" id="PS51898"/>
    </source>
</evidence>
<keyword evidence="6" id="KW-1185">Reference proteome</keyword>
<dbReference type="GO" id="GO:0003677">
    <property type="term" value="F:DNA binding"/>
    <property type="evidence" value="ECO:0007669"/>
    <property type="project" value="UniProtKB-KW"/>
</dbReference>
<dbReference type="InterPro" id="IPR010998">
    <property type="entry name" value="Integrase_recombinase_N"/>
</dbReference>
<dbReference type="PANTHER" id="PTHR30349">
    <property type="entry name" value="PHAGE INTEGRASE-RELATED"/>
    <property type="match status" value="1"/>
</dbReference>